<evidence type="ECO:0000313" key="2">
    <source>
        <dbReference type="EMBL" id="KAF9494940.1"/>
    </source>
</evidence>
<evidence type="ECO:0000256" key="1">
    <source>
        <dbReference type="SAM" id="MobiDB-lite"/>
    </source>
</evidence>
<protein>
    <submittedName>
        <fullName evidence="2">Uncharacterized protein</fullName>
    </submittedName>
</protein>
<proteinExistence type="predicted"/>
<evidence type="ECO:0000313" key="3">
    <source>
        <dbReference type="Proteomes" id="UP000807025"/>
    </source>
</evidence>
<comment type="caution">
    <text evidence="2">The sequence shown here is derived from an EMBL/GenBank/DDBJ whole genome shotgun (WGS) entry which is preliminary data.</text>
</comment>
<gene>
    <name evidence="2" type="ORF">BDN71DRAFT_1507280</name>
</gene>
<organism evidence="2 3">
    <name type="scientific">Pleurotus eryngii</name>
    <name type="common">Boletus of the steppes</name>
    <dbReference type="NCBI Taxonomy" id="5323"/>
    <lineage>
        <taxon>Eukaryota</taxon>
        <taxon>Fungi</taxon>
        <taxon>Dikarya</taxon>
        <taxon>Basidiomycota</taxon>
        <taxon>Agaricomycotina</taxon>
        <taxon>Agaricomycetes</taxon>
        <taxon>Agaricomycetidae</taxon>
        <taxon>Agaricales</taxon>
        <taxon>Pleurotineae</taxon>
        <taxon>Pleurotaceae</taxon>
        <taxon>Pleurotus</taxon>
    </lineage>
</organism>
<dbReference type="AlphaFoldDB" id="A0A9P5ZYD8"/>
<dbReference type="Proteomes" id="UP000807025">
    <property type="component" value="Unassembled WGS sequence"/>
</dbReference>
<sequence length="127" mass="13250">MPRATASSACTSVCQQKLTLKKVAEATDTTPPSSPVVLIPTTPRAQHVSPRKKIVPDSDTPAVQIRASATPLVSHRLFFGSVIEGDISASQSDGCSDCDLQPVACNDSDIEVLKDAAAPSPSHKVAK</sequence>
<keyword evidence="3" id="KW-1185">Reference proteome</keyword>
<reference evidence="2" key="1">
    <citation type="submission" date="2020-11" db="EMBL/GenBank/DDBJ databases">
        <authorList>
            <consortium name="DOE Joint Genome Institute"/>
            <person name="Ahrendt S."/>
            <person name="Riley R."/>
            <person name="Andreopoulos W."/>
            <person name="Labutti K."/>
            <person name="Pangilinan J."/>
            <person name="Ruiz-Duenas F.J."/>
            <person name="Barrasa J.M."/>
            <person name="Sanchez-Garcia M."/>
            <person name="Camarero S."/>
            <person name="Miyauchi S."/>
            <person name="Serrano A."/>
            <person name="Linde D."/>
            <person name="Babiker R."/>
            <person name="Drula E."/>
            <person name="Ayuso-Fernandez I."/>
            <person name="Pacheco R."/>
            <person name="Padilla G."/>
            <person name="Ferreira P."/>
            <person name="Barriuso J."/>
            <person name="Kellner H."/>
            <person name="Castanera R."/>
            <person name="Alfaro M."/>
            <person name="Ramirez L."/>
            <person name="Pisabarro A.G."/>
            <person name="Kuo A."/>
            <person name="Tritt A."/>
            <person name="Lipzen A."/>
            <person name="He G."/>
            <person name="Yan M."/>
            <person name="Ng V."/>
            <person name="Cullen D."/>
            <person name="Martin F."/>
            <person name="Rosso M.-N."/>
            <person name="Henrissat B."/>
            <person name="Hibbett D."/>
            <person name="Martinez A.T."/>
            <person name="Grigoriev I.V."/>
        </authorList>
    </citation>
    <scope>NUCLEOTIDE SEQUENCE</scope>
    <source>
        <strain evidence="2">ATCC 90797</strain>
    </source>
</reference>
<dbReference type="EMBL" id="MU154567">
    <property type="protein sequence ID" value="KAF9494940.1"/>
    <property type="molecule type" value="Genomic_DNA"/>
</dbReference>
<feature type="region of interest" description="Disordered" evidence="1">
    <location>
        <begin position="25"/>
        <end position="60"/>
    </location>
</feature>
<dbReference type="OrthoDB" id="10606800at2759"/>
<name>A0A9P5ZYD8_PLEER</name>
<accession>A0A9P5ZYD8</accession>